<evidence type="ECO:0000256" key="1">
    <source>
        <dbReference type="ARBA" id="ARBA00001974"/>
    </source>
</evidence>
<dbReference type="SUPFAM" id="SSF47203">
    <property type="entry name" value="Acyl-CoA dehydrogenase C-terminal domain-like"/>
    <property type="match status" value="1"/>
</dbReference>
<dbReference type="InterPro" id="IPR036250">
    <property type="entry name" value="AcylCo_DH-like_C"/>
</dbReference>
<dbReference type="InterPro" id="IPR009100">
    <property type="entry name" value="AcylCoA_DH/oxidase_NM_dom_sf"/>
</dbReference>
<dbReference type="SUPFAM" id="SSF56645">
    <property type="entry name" value="Acyl-CoA dehydrogenase NM domain-like"/>
    <property type="match status" value="1"/>
</dbReference>
<reference evidence="11" key="2">
    <citation type="submission" date="2016-02" db="EMBL/GenBank/DDBJ databases">
        <title>Draft genome sequence of five rapidly growing Mycobacterium species.</title>
        <authorList>
            <person name="Katahira K."/>
            <person name="Gotou Y."/>
            <person name="Iida K."/>
            <person name="Ogura Y."/>
            <person name="Hayashi T."/>
        </authorList>
    </citation>
    <scope>NUCLEOTIDE SEQUENCE [LARGE SCALE GENOMIC DNA]</scope>
    <source>
        <strain evidence="11">JCM15654</strain>
    </source>
</reference>
<name>A0A124E0M5_9MYCO</name>
<keyword evidence="4 6" id="KW-0274">FAD</keyword>
<keyword evidence="3 6" id="KW-0285">Flavoprotein</keyword>
<evidence type="ECO:0000259" key="9">
    <source>
        <dbReference type="Pfam" id="PF02771"/>
    </source>
</evidence>
<evidence type="ECO:0000259" key="7">
    <source>
        <dbReference type="Pfam" id="PF00441"/>
    </source>
</evidence>
<dbReference type="FunFam" id="2.40.110.10:FF:000011">
    <property type="entry name" value="Acyl-CoA dehydrogenase FadE34"/>
    <property type="match status" value="1"/>
</dbReference>
<dbReference type="Gene3D" id="1.20.140.10">
    <property type="entry name" value="Butyryl-CoA Dehydrogenase, subunit A, domain 3"/>
    <property type="match status" value="1"/>
</dbReference>
<evidence type="ECO:0000256" key="4">
    <source>
        <dbReference type="ARBA" id="ARBA00022827"/>
    </source>
</evidence>
<dbReference type="InterPro" id="IPR009075">
    <property type="entry name" value="AcylCo_DH/oxidase_C"/>
</dbReference>
<evidence type="ECO:0000256" key="6">
    <source>
        <dbReference type="RuleBase" id="RU362125"/>
    </source>
</evidence>
<dbReference type="InterPro" id="IPR006091">
    <property type="entry name" value="Acyl-CoA_Oxase/DH_mid-dom"/>
</dbReference>
<feature type="domain" description="Acyl-CoA dehydrogenase/oxidase C-terminal" evidence="7">
    <location>
        <begin position="234"/>
        <end position="385"/>
    </location>
</feature>
<dbReference type="GO" id="GO:0016627">
    <property type="term" value="F:oxidoreductase activity, acting on the CH-CH group of donors"/>
    <property type="evidence" value="ECO:0007669"/>
    <property type="project" value="InterPro"/>
</dbReference>
<accession>A0A124E0M5</accession>
<evidence type="ECO:0000313" key="11">
    <source>
        <dbReference type="Proteomes" id="UP000069620"/>
    </source>
</evidence>
<keyword evidence="11" id="KW-1185">Reference proteome</keyword>
<evidence type="ECO:0000256" key="5">
    <source>
        <dbReference type="ARBA" id="ARBA00023002"/>
    </source>
</evidence>
<dbReference type="AlphaFoldDB" id="A0A124E0M5"/>
<evidence type="ECO:0000256" key="3">
    <source>
        <dbReference type="ARBA" id="ARBA00022630"/>
    </source>
</evidence>
<dbReference type="Gene3D" id="2.40.110.10">
    <property type="entry name" value="Butyryl-CoA Dehydrogenase, subunit A, domain 2"/>
    <property type="match status" value="1"/>
</dbReference>
<feature type="domain" description="Acyl-CoA oxidase/dehydrogenase middle" evidence="8">
    <location>
        <begin position="127"/>
        <end position="222"/>
    </location>
</feature>
<comment type="similarity">
    <text evidence="2 6">Belongs to the acyl-CoA dehydrogenase family.</text>
</comment>
<dbReference type="InterPro" id="IPR046373">
    <property type="entry name" value="Acyl-CoA_Oxase/DH_mid-dom_sf"/>
</dbReference>
<dbReference type="EMBL" id="BCSX01000044">
    <property type="protein sequence ID" value="GAS90978.1"/>
    <property type="molecule type" value="Genomic_DNA"/>
</dbReference>
<dbReference type="InterPro" id="IPR052161">
    <property type="entry name" value="Mycobact_Acyl-CoA_DH"/>
</dbReference>
<dbReference type="PANTHER" id="PTHR43292:SF3">
    <property type="entry name" value="ACYL-COA DEHYDROGENASE FADE29"/>
    <property type="match status" value="1"/>
</dbReference>
<reference evidence="11" key="1">
    <citation type="journal article" date="2016" name="Genome Announc.">
        <title>Draft Genome Sequences of Five Rapidly Growing Mycobacterium Species, M. thermoresistibile, M. fortuitum subsp. acetamidolyticum, M. canariasense, M. brisbanense, and M. novocastrense.</title>
        <authorList>
            <person name="Katahira K."/>
            <person name="Ogura Y."/>
            <person name="Gotoh Y."/>
            <person name="Hayashi T."/>
        </authorList>
    </citation>
    <scope>NUCLEOTIDE SEQUENCE [LARGE SCALE GENOMIC DNA]</scope>
    <source>
        <strain evidence="11">JCM15654</strain>
    </source>
</reference>
<dbReference type="STRING" id="146020.RMCB_5074"/>
<evidence type="ECO:0000313" key="10">
    <source>
        <dbReference type="EMBL" id="GAS90978.1"/>
    </source>
</evidence>
<dbReference type="GO" id="GO:0005886">
    <property type="term" value="C:plasma membrane"/>
    <property type="evidence" value="ECO:0007669"/>
    <property type="project" value="TreeGrafter"/>
</dbReference>
<proteinExistence type="inferred from homology"/>
<comment type="cofactor">
    <cofactor evidence="1 6">
        <name>FAD</name>
        <dbReference type="ChEBI" id="CHEBI:57692"/>
    </cofactor>
</comment>
<dbReference type="InterPro" id="IPR013786">
    <property type="entry name" value="AcylCoA_DH/ox_N"/>
</dbReference>
<gene>
    <name evidence="10" type="ORF">RMCB_5074</name>
</gene>
<comment type="caution">
    <text evidence="10">The sequence shown here is derived from an EMBL/GenBank/DDBJ whole genome shotgun (WGS) entry which is preliminary data.</text>
</comment>
<sequence length="388" mass="42646">MVMQLALTPEEAAFRDELRTFYTTQIPAEIRERNRLGKPLGKDGIVTAHKILNDHGLAVPNWPVEWGGKDWTPTQHQIWLDEMQLASVPEPLTFNARMVGPVIAEFGSQAIKERFLPPTAALDIWWCQGFSEPEAGSDLASLRTTAVRDGDSYVVNGQKTWTTLGQYADWIFCLVRTDPQAPKKQAGISFLLIDMNTPGITLRPIKLVDGSFEVNEVFFEDVRVPADQLVGEENQGWTYAKFLLGNERTGIAQVARTKVRLAEAKERAAANGLLSDPLFAARLAEAENDVLALELTQMRVTSDSADGKPNPASSVLKLRGSQLQQTATELLVEVAGADALPYEAGDAIASPEWAQEAAPHYLNYRKTSIYGGSNEVQRTIIASTILGL</sequence>
<dbReference type="Proteomes" id="UP000069620">
    <property type="component" value="Unassembled WGS sequence"/>
</dbReference>
<dbReference type="Gene3D" id="1.10.540.10">
    <property type="entry name" value="Acyl-CoA dehydrogenase/oxidase, N-terminal domain"/>
    <property type="match status" value="1"/>
</dbReference>
<keyword evidence="5 6" id="KW-0560">Oxidoreductase</keyword>
<dbReference type="Pfam" id="PF02770">
    <property type="entry name" value="Acyl-CoA_dh_M"/>
    <property type="match status" value="1"/>
</dbReference>
<feature type="domain" description="Acyl-CoA dehydrogenase/oxidase N-terminal" evidence="9">
    <location>
        <begin position="8"/>
        <end position="121"/>
    </location>
</feature>
<evidence type="ECO:0000256" key="2">
    <source>
        <dbReference type="ARBA" id="ARBA00009347"/>
    </source>
</evidence>
<evidence type="ECO:0000259" key="8">
    <source>
        <dbReference type="Pfam" id="PF02770"/>
    </source>
</evidence>
<dbReference type="GO" id="GO:0050660">
    <property type="term" value="F:flavin adenine dinucleotide binding"/>
    <property type="evidence" value="ECO:0007669"/>
    <property type="project" value="InterPro"/>
</dbReference>
<protein>
    <submittedName>
        <fullName evidence="10">Acyl-CoA dehydrogenase</fullName>
    </submittedName>
</protein>
<dbReference type="InterPro" id="IPR037069">
    <property type="entry name" value="AcylCoA_DH/ox_N_sf"/>
</dbReference>
<dbReference type="Pfam" id="PF02771">
    <property type="entry name" value="Acyl-CoA_dh_N"/>
    <property type="match status" value="1"/>
</dbReference>
<dbReference type="Pfam" id="PF00441">
    <property type="entry name" value="Acyl-CoA_dh_1"/>
    <property type="match status" value="1"/>
</dbReference>
<organism evidence="10 11">
    <name type="scientific">Mycolicibacterium brisbanense</name>
    <dbReference type="NCBI Taxonomy" id="146020"/>
    <lineage>
        <taxon>Bacteria</taxon>
        <taxon>Bacillati</taxon>
        <taxon>Actinomycetota</taxon>
        <taxon>Actinomycetes</taxon>
        <taxon>Mycobacteriales</taxon>
        <taxon>Mycobacteriaceae</taxon>
        <taxon>Mycolicibacterium</taxon>
    </lineage>
</organism>
<dbReference type="PANTHER" id="PTHR43292">
    <property type="entry name" value="ACYL-COA DEHYDROGENASE"/>
    <property type="match status" value="1"/>
</dbReference>